<organism evidence="2 3">
    <name type="scientific">Pannonibacter phragmitetus</name>
    <dbReference type="NCBI Taxonomy" id="121719"/>
    <lineage>
        <taxon>Bacteria</taxon>
        <taxon>Pseudomonadati</taxon>
        <taxon>Pseudomonadota</taxon>
        <taxon>Alphaproteobacteria</taxon>
        <taxon>Hyphomicrobiales</taxon>
        <taxon>Stappiaceae</taxon>
        <taxon>Pannonibacter</taxon>
    </lineage>
</organism>
<keyword evidence="3" id="KW-1185">Reference proteome</keyword>
<dbReference type="InterPro" id="IPR036291">
    <property type="entry name" value="NAD(P)-bd_dom_sf"/>
</dbReference>
<dbReference type="Pfam" id="PF13460">
    <property type="entry name" value="NAD_binding_10"/>
    <property type="match status" value="1"/>
</dbReference>
<evidence type="ECO:0000259" key="1">
    <source>
        <dbReference type="Pfam" id="PF13460"/>
    </source>
</evidence>
<evidence type="ECO:0000313" key="2">
    <source>
        <dbReference type="EMBL" id="ALV29613.1"/>
    </source>
</evidence>
<dbReference type="CDD" id="cd05269">
    <property type="entry name" value="TMR_SDR_a"/>
    <property type="match status" value="1"/>
</dbReference>
<dbReference type="PANTHER" id="PTHR47129:SF1">
    <property type="entry name" value="NMRA-LIKE DOMAIN-CONTAINING PROTEIN"/>
    <property type="match status" value="1"/>
</dbReference>
<dbReference type="Proteomes" id="UP000064921">
    <property type="component" value="Chromosome"/>
</dbReference>
<feature type="domain" description="NAD(P)-binding" evidence="1">
    <location>
        <begin position="11"/>
        <end position="186"/>
    </location>
</feature>
<dbReference type="InterPro" id="IPR052718">
    <property type="entry name" value="NmrA-type_oxidoreductase"/>
</dbReference>
<dbReference type="InterPro" id="IPR016040">
    <property type="entry name" value="NAD(P)-bd_dom"/>
</dbReference>
<name>A0A0U3PQN6_9HYPH</name>
<dbReference type="EMBL" id="CP013068">
    <property type="protein sequence ID" value="ALV29613.1"/>
    <property type="molecule type" value="Genomic_DNA"/>
</dbReference>
<accession>A0A0U3PQN6</accession>
<protein>
    <submittedName>
        <fullName evidence="2">NAD(P)-dependent oxidoreductase</fullName>
    </submittedName>
</protein>
<reference evidence="2 3" key="1">
    <citation type="submission" date="2015-10" db="EMBL/GenBank/DDBJ databases">
        <title>The world's first case of liver abscess caused by Pannonibacter phragmitetus.</title>
        <authorList>
            <person name="Ming D."/>
            <person name="Wang M."/>
            <person name="Zhou Y."/>
            <person name="Jiang T."/>
            <person name="Hu S."/>
        </authorList>
    </citation>
    <scope>NUCLEOTIDE SEQUENCE [LARGE SCALE GENOMIC DNA]</scope>
    <source>
        <strain evidence="2 3">31801</strain>
    </source>
</reference>
<proteinExistence type="predicted"/>
<dbReference type="AlphaFoldDB" id="A0A0U3PQN6"/>
<gene>
    <name evidence="2" type="ORF">APZ00_23340</name>
</gene>
<evidence type="ECO:0000313" key="3">
    <source>
        <dbReference type="Proteomes" id="UP000064921"/>
    </source>
</evidence>
<dbReference type="Gene3D" id="3.90.25.10">
    <property type="entry name" value="UDP-galactose 4-epimerase, domain 1"/>
    <property type="match status" value="1"/>
</dbReference>
<dbReference type="Gene3D" id="3.40.50.720">
    <property type="entry name" value="NAD(P)-binding Rossmann-like Domain"/>
    <property type="match status" value="1"/>
</dbReference>
<dbReference type="STRING" id="121719.APZ00_23340"/>
<dbReference type="eggNOG" id="COG0702">
    <property type="taxonomic scope" value="Bacteria"/>
</dbReference>
<sequence>MEPHMKLAITGASGQLGRLVAENLLATEPAASLRLLVRSPEKVADLAARGVEVVAFDYSKPETLAPALAGVDRLLLISGSEVGQRVPQHKAVIEAAKAAGVGLVLYTSVLRAQQSGMILAGEHKATEDMLAASGLNYVLLRNGWYIENYLSAVQAEIAHGVVGASGDGRISAAARADYAAAAAEVLRKGAPSGTIYELAGDTSFSKADYAAELSRASGKPVTYTNLPEAAYKDVLVQVGLPEGFAAILADCDTCTAKGDLEDNSKTLSSLTGRPTTPLAVMVAEAVKG</sequence>
<dbReference type="KEGG" id="pphr:APZ00_23340"/>
<dbReference type="PANTHER" id="PTHR47129">
    <property type="entry name" value="QUINONE OXIDOREDUCTASE 2"/>
    <property type="match status" value="1"/>
</dbReference>
<dbReference type="SUPFAM" id="SSF51735">
    <property type="entry name" value="NAD(P)-binding Rossmann-fold domains"/>
    <property type="match status" value="1"/>
</dbReference>